<proteinExistence type="predicted"/>
<comment type="caution">
    <text evidence="1">The sequence shown here is derived from an EMBL/GenBank/DDBJ whole genome shotgun (WGS) entry which is preliminary data.</text>
</comment>
<sequence>MSVERRRGQERLATLGAVMNGSRVELRSMLYACQLPLTIYHAKRLLERIQSLGDYLMVYRHYFPTAYAESMEQVRLGQAPLFPPFGEAYSPHEVRLLKLIDEHLFPLPLWEVLEDTREEYRCTTIPVEPFGIDLTISDDFLELDLGWQLIYYLIGEIQVEFFHFSDERETLFALPLEEGKVDDTSLRTVCEREREPLAFFRHVIDLIAHDTGTVWLDATAEAPCTTANWSISTIDELARQYEEAVVLKEKTDQFINWLEGDIMCNFTEVIRIWNECILLTKKQEEMMASVRDQD</sequence>
<dbReference type="AlphaFoldDB" id="A0A8J3IY80"/>
<accession>A0A8J3IY80</accession>
<organism evidence="1 2">
    <name type="scientific">Reticulibacter mediterranei</name>
    <dbReference type="NCBI Taxonomy" id="2778369"/>
    <lineage>
        <taxon>Bacteria</taxon>
        <taxon>Bacillati</taxon>
        <taxon>Chloroflexota</taxon>
        <taxon>Ktedonobacteria</taxon>
        <taxon>Ktedonobacterales</taxon>
        <taxon>Reticulibacteraceae</taxon>
        <taxon>Reticulibacter</taxon>
    </lineage>
</organism>
<dbReference type="EMBL" id="BNJK01000003">
    <property type="protein sequence ID" value="GHP00679.1"/>
    <property type="molecule type" value="Genomic_DNA"/>
</dbReference>
<protein>
    <submittedName>
        <fullName evidence="1">Uncharacterized protein</fullName>
    </submittedName>
</protein>
<name>A0A8J3IY80_9CHLR</name>
<evidence type="ECO:0000313" key="2">
    <source>
        <dbReference type="Proteomes" id="UP000597444"/>
    </source>
</evidence>
<evidence type="ECO:0000313" key="1">
    <source>
        <dbReference type="EMBL" id="GHP00679.1"/>
    </source>
</evidence>
<dbReference type="Proteomes" id="UP000597444">
    <property type="component" value="Unassembled WGS sequence"/>
</dbReference>
<reference evidence="1" key="1">
    <citation type="submission" date="2020-10" db="EMBL/GenBank/DDBJ databases">
        <title>Taxonomic study of unclassified bacteria belonging to the class Ktedonobacteria.</title>
        <authorList>
            <person name="Yabe S."/>
            <person name="Wang C.M."/>
            <person name="Zheng Y."/>
            <person name="Sakai Y."/>
            <person name="Cavaletti L."/>
            <person name="Monciardini P."/>
            <person name="Donadio S."/>
        </authorList>
    </citation>
    <scope>NUCLEOTIDE SEQUENCE</scope>
    <source>
        <strain evidence="1">ID150040</strain>
    </source>
</reference>
<keyword evidence="2" id="KW-1185">Reference proteome</keyword>
<gene>
    <name evidence="1" type="ORF">KSF_107260</name>
</gene>